<dbReference type="AlphaFoldDB" id="A0A517R0J3"/>
<dbReference type="KEGG" id="svp:Pan189_17260"/>
<name>A0A517R0J3_9PLAN</name>
<evidence type="ECO:0000313" key="2">
    <source>
        <dbReference type="Proteomes" id="UP000317318"/>
    </source>
</evidence>
<dbReference type="OrthoDB" id="259915at2"/>
<proteinExistence type="predicted"/>
<sequence>MGLLGRLLGRPPSPDEFAKAVCRRFRQAGAELDPAYDREQFSIVVEQPDHVVNLANFYAEHRTLDRSARKEHIDTIVRAILSARLEPPEEWEDAKPDIRPKVWSRAGLDLPRLKSRLKGGPGDVGGPLMPLGEHLYLGLVYDLPRAMQSIPDERLESWGITIYEALEAAKHELEQIPFALMGTGEGFYIFNTGDHYDSSRLILVEQFERLDLKGRPVVLVGNRDSLFLTGSEDSEGLRLLVELGETALTEEPRPLSPFPLIFEDGHWEDWDFPVGHPSYSRLRELQTGYLASTYNDQLPLLQELYEQRGEDVFFANYIALKAKESGESIELALWSKGVDSILPQAEYLLLKDKADAPPLAAARFDSVRAEVGNLMELVEDLYPPRYRVRDFPDEAQLKQLGVDSRLAGF</sequence>
<reference evidence="1 2" key="1">
    <citation type="submission" date="2019-02" db="EMBL/GenBank/DDBJ databases">
        <title>Deep-cultivation of Planctomycetes and their phenomic and genomic characterization uncovers novel biology.</title>
        <authorList>
            <person name="Wiegand S."/>
            <person name="Jogler M."/>
            <person name="Boedeker C."/>
            <person name="Pinto D."/>
            <person name="Vollmers J."/>
            <person name="Rivas-Marin E."/>
            <person name="Kohn T."/>
            <person name="Peeters S.H."/>
            <person name="Heuer A."/>
            <person name="Rast P."/>
            <person name="Oberbeckmann S."/>
            <person name="Bunk B."/>
            <person name="Jeske O."/>
            <person name="Meyerdierks A."/>
            <person name="Storesund J.E."/>
            <person name="Kallscheuer N."/>
            <person name="Luecker S."/>
            <person name="Lage O.M."/>
            <person name="Pohl T."/>
            <person name="Merkel B.J."/>
            <person name="Hornburger P."/>
            <person name="Mueller R.-W."/>
            <person name="Bruemmer F."/>
            <person name="Labrenz M."/>
            <person name="Spormann A.M."/>
            <person name="Op den Camp H."/>
            <person name="Overmann J."/>
            <person name="Amann R."/>
            <person name="Jetten M.S.M."/>
            <person name="Mascher T."/>
            <person name="Medema M.H."/>
            <person name="Devos D.P."/>
            <person name="Kaster A.-K."/>
            <person name="Ovreas L."/>
            <person name="Rohde M."/>
            <person name="Galperin M.Y."/>
            <person name="Jogler C."/>
        </authorList>
    </citation>
    <scope>NUCLEOTIDE SEQUENCE [LARGE SCALE GENOMIC DNA]</scope>
    <source>
        <strain evidence="1 2">Pan189</strain>
    </source>
</reference>
<organism evidence="1 2">
    <name type="scientific">Stratiformator vulcanicus</name>
    <dbReference type="NCBI Taxonomy" id="2527980"/>
    <lineage>
        <taxon>Bacteria</taxon>
        <taxon>Pseudomonadati</taxon>
        <taxon>Planctomycetota</taxon>
        <taxon>Planctomycetia</taxon>
        <taxon>Planctomycetales</taxon>
        <taxon>Planctomycetaceae</taxon>
        <taxon>Stratiformator</taxon>
    </lineage>
</organism>
<accession>A0A517R0J3</accession>
<keyword evidence="2" id="KW-1185">Reference proteome</keyword>
<dbReference type="Proteomes" id="UP000317318">
    <property type="component" value="Chromosome"/>
</dbReference>
<evidence type="ECO:0000313" key="1">
    <source>
        <dbReference type="EMBL" id="QDT37353.1"/>
    </source>
</evidence>
<dbReference type="EMBL" id="CP036268">
    <property type="protein sequence ID" value="QDT37353.1"/>
    <property type="molecule type" value="Genomic_DNA"/>
</dbReference>
<dbReference type="RefSeq" id="WP_145363472.1">
    <property type="nucleotide sequence ID" value="NZ_CP036268.1"/>
</dbReference>
<gene>
    <name evidence="1" type="ORF">Pan189_17260</name>
</gene>
<protein>
    <submittedName>
        <fullName evidence="1">Uncharacterized protein</fullName>
    </submittedName>
</protein>